<comment type="function">
    <text evidence="2">Component of the COP9 signalosome complex (CSN), a complex involved in various cellular and developmental processes.</text>
</comment>
<dbReference type="CDD" id="cd08063">
    <property type="entry name" value="MPN_CSN6"/>
    <property type="match status" value="1"/>
</dbReference>
<dbReference type="EMBL" id="JAGTXO010000024">
    <property type="protein sequence ID" value="KAG8461678.1"/>
    <property type="molecule type" value="Genomic_DNA"/>
</dbReference>
<comment type="subcellular location">
    <subcellularLocation>
        <location evidence="2">Cytoplasm</location>
    </subcellularLocation>
    <subcellularLocation>
        <location evidence="2">Nucleus</location>
    </subcellularLocation>
</comment>
<feature type="domain" description="MPN" evidence="3">
    <location>
        <begin position="9"/>
        <end position="150"/>
    </location>
</feature>
<dbReference type="GO" id="GO:0000338">
    <property type="term" value="P:protein deneddylation"/>
    <property type="evidence" value="ECO:0007669"/>
    <property type="project" value="InterPro"/>
</dbReference>
<dbReference type="InterPro" id="IPR024969">
    <property type="entry name" value="EIF3F/CSN6-like_C"/>
</dbReference>
<comment type="similarity">
    <text evidence="1 2">Belongs to the peptidase M67A family. CSN6 subfamily.</text>
</comment>
<accession>A0A8J6CBN8</accession>
<dbReference type="PANTHER" id="PTHR10540">
    <property type="entry name" value="EUKARYOTIC TRANSLATION INITIATION FACTOR 3 SUBUNIT F-RELATED"/>
    <property type="match status" value="1"/>
</dbReference>
<dbReference type="PROSITE" id="PS50249">
    <property type="entry name" value="MPN"/>
    <property type="match status" value="1"/>
</dbReference>
<dbReference type="InterPro" id="IPR037518">
    <property type="entry name" value="MPN"/>
</dbReference>
<dbReference type="AlphaFoldDB" id="A0A8J6CBN8"/>
<dbReference type="PANTHER" id="PTHR10540:SF8">
    <property type="entry name" value="COP9 SIGNALOSOME COMPLEX SUBUNIT 6"/>
    <property type="match status" value="1"/>
</dbReference>
<keyword evidence="5" id="KW-1185">Reference proteome</keyword>
<name>A0A8J6CBN8_DIALT</name>
<sequence length="304" mass="32882">MDSGAGLGISLHPMVIMNVSEHFTRHRAQSPPGAPVRVFGVLLGTLSGRNVDIANSFELKVASTDEGRTHVIDIEFLKVRLDEYKKVFPAFDALGWYSTAAGQQAQDGDSHLHRQMCEITESPMYLVLDPLPPAGTQDLPITLYESEMAIVDDSPTMQLSRAAFKIDSVDSERISVDHVAHISSAGGGPESAALVSHLGGQQSAIKMLSDRISVVQAYLAGVQDGSIPLDHAAMRQVKALCSSLPAVNTANRSNNFHADFMSDYNDTLLVAYLSTVTHGTSVANDVIDKFQVGYDKLARRRGIF</sequence>
<reference evidence="4" key="1">
    <citation type="submission" date="2021-05" db="EMBL/GenBank/DDBJ databases">
        <title>The genome of the haptophyte Pavlova lutheri (Diacronema luteri, Pavlovales) - a model for lipid biosynthesis in eukaryotic algae.</title>
        <authorList>
            <person name="Hulatt C.J."/>
            <person name="Posewitz M.C."/>
        </authorList>
    </citation>
    <scope>NUCLEOTIDE SEQUENCE</scope>
    <source>
        <strain evidence="4">NIVA-4/92</strain>
    </source>
</reference>
<dbReference type="SMART" id="SM00232">
    <property type="entry name" value="JAB_MPN"/>
    <property type="match status" value="1"/>
</dbReference>
<keyword evidence="2" id="KW-0539">Nucleus</keyword>
<evidence type="ECO:0000259" key="3">
    <source>
        <dbReference type="PROSITE" id="PS50249"/>
    </source>
</evidence>
<keyword evidence="2" id="KW-0736">Signalosome</keyword>
<keyword evidence="2" id="KW-0963">Cytoplasm</keyword>
<dbReference type="Pfam" id="PF01398">
    <property type="entry name" value="JAB"/>
    <property type="match status" value="1"/>
</dbReference>
<dbReference type="InterPro" id="IPR033859">
    <property type="entry name" value="MPN_CSN6"/>
</dbReference>
<evidence type="ECO:0000256" key="1">
    <source>
        <dbReference type="ARBA" id="ARBA00010893"/>
    </source>
</evidence>
<evidence type="ECO:0000313" key="5">
    <source>
        <dbReference type="Proteomes" id="UP000751190"/>
    </source>
</evidence>
<organism evidence="4 5">
    <name type="scientific">Diacronema lutheri</name>
    <name type="common">Unicellular marine alga</name>
    <name type="synonym">Monochrysis lutheri</name>
    <dbReference type="NCBI Taxonomy" id="2081491"/>
    <lineage>
        <taxon>Eukaryota</taxon>
        <taxon>Haptista</taxon>
        <taxon>Haptophyta</taxon>
        <taxon>Pavlovophyceae</taxon>
        <taxon>Pavlovales</taxon>
        <taxon>Pavlovaceae</taxon>
        <taxon>Diacronema</taxon>
    </lineage>
</organism>
<evidence type="ECO:0000256" key="2">
    <source>
        <dbReference type="RuleBase" id="RU367006"/>
    </source>
</evidence>
<proteinExistence type="inferred from homology"/>
<evidence type="ECO:0000313" key="4">
    <source>
        <dbReference type="EMBL" id="KAG8461678.1"/>
    </source>
</evidence>
<gene>
    <name evidence="4" type="ORF">KFE25_001296</name>
</gene>
<dbReference type="Proteomes" id="UP000751190">
    <property type="component" value="Unassembled WGS sequence"/>
</dbReference>
<dbReference type="OrthoDB" id="1378at2759"/>
<dbReference type="GO" id="GO:0008180">
    <property type="term" value="C:COP9 signalosome"/>
    <property type="evidence" value="ECO:0007669"/>
    <property type="project" value="UniProtKB-UniRule"/>
</dbReference>
<dbReference type="Pfam" id="PF13012">
    <property type="entry name" value="MitMem_reg"/>
    <property type="match status" value="1"/>
</dbReference>
<comment type="caution">
    <text evidence="4">The sequence shown here is derived from an EMBL/GenBank/DDBJ whole genome shotgun (WGS) entry which is preliminary data.</text>
</comment>
<protein>
    <recommendedName>
        <fullName evidence="2">COP9 signalosome complex subunit 6</fullName>
    </recommendedName>
</protein>
<dbReference type="OMA" id="LVGWWST"/>
<dbReference type="GO" id="GO:0008237">
    <property type="term" value="F:metallopeptidase activity"/>
    <property type="evidence" value="ECO:0007669"/>
    <property type="project" value="InterPro"/>
</dbReference>
<dbReference type="InterPro" id="IPR000555">
    <property type="entry name" value="JAMM/MPN+_dom"/>
</dbReference>
<dbReference type="Gene3D" id="3.40.140.10">
    <property type="entry name" value="Cytidine Deaminase, domain 2"/>
    <property type="match status" value="1"/>
</dbReference>
<dbReference type="GO" id="GO:0005737">
    <property type="term" value="C:cytoplasm"/>
    <property type="evidence" value="ECO:0007669"/>
    <property type="project" value="UniProtKB-SubCell"/>
</dbReference>